<comment type="caution">
    <text evidence="1">The sequence shown here is derived from an EMBL/GenBank/DDBJ whole genome shotgun (WGS) entry which is preliminary data.</text>
</comment>
<reference evidence="1 2" key="1">
    <citation type="journal article" date="2018" name="Genome Biol. Evol.">
        <title>Multiple Roots of Fruiting Body Formation in Amoebozoa.</title>
        <authorList>
            <person name="Hillmann F."/>
            <person name="Forbes G."/>
            <person name="Novohradska S."/>
            <person name="Ferling I."/>
            <person name="Riege K."/>
            <person name="Groth M."/>
            <person name="Westermann M."/>
            <person name="Marz M."/>
            <person name="Spaller T."/>
            <person name="Winckler T."/>
            <person name="Schaap P."/>
            <person name="Glockner G."/>
        </authorList>
    </citation>
    <scope>NUCLEOTIDE SEQUENCE [LARGE SCALE GENOMIC DNA]</scope>
    <source>
        <strain evidence="1 2">Jena</strain>
    </source>
</reference>
<dbReference type="InParanoid" id="A0A2P6NEP6"/>
<gene>
    <name evidence="1" type="ORF">PROFUN_10130</name>
</gene>
<protein>
    <submittedName>
        <fullName evidence="1">Uncharacterized protein</fullName>
    </submittedName>
</protein>
<dbReference type="EMBL" id="MDYQ01000103">
    <property type="protein sequence ID" value="PRP82430.1"/>
    <property type="molecule type" value="Genomic_DNA"/>
</dbReference>
<evidence type="ECO:0000313" key="1">
    <source>
        <dbReference type="EMBL" id="PRP82430.1"/>
    </source>
</evidence>
<evidence type="ECO:0000313" key="2">
    <source>
        <dbReference type="Proteomes" id="UP000241769"/>
    </source>
</evidence>
<proteinExistence type="predicted"/>
<sequence>MYVMQLRTIRGAVHLTKILEQDISKQHTTWLVIIKAFRAFTSEVRNLSLLLNSSLKYPAKLNNSNMTSKTG</sequence>
<dbReference type="AlphaFoldDB" id="A0A2P6NEP6"/>
<organism evidence="1 2">
    <name type="scientific">Planoprotostelium fungivorum</name>
    <dbReference type="NCBI Taxonomy" id="1890364"/>
    <lineage>
        <taxon>Eukaryota</taxon>
        <taxon>Amoebozoa</taxon>
        <taxon>Evosea</taxon>
        <taxon>Variosea</taxon>
        <taxon>Cavosteliida</taxon>
        <taxon>Cavosteliaceae</taxon>
        <taxon>Planoprotostelium</taxon>
    </lineage>
</organism>
<accession>A0A2P6NEP6</accession>
<keyword evidence="2" id="KW-1185">Reference proteome</keyword>
<name>A0A2P6NEP6_9EUKA</name>
<dbReference type="Proteomes" id="UP000241769">
    <property type="component" value="Unassembled WGS sequence"/>
</dbReference>